<dbReference type="RefSeq" id="WP_378243245.1">
    <property type="nucleotide sequence ID" value="NZ_JBHSKF010000001.1"/>
</dbReference>
<name>A0ABW0EIY4_9PSEU</name>
<keyword evidence="1" id="KW-0175">Coiled coil</keyword>
<accession>A0ABW0EIY4</accession>
<feature type="compositionally biased region" description="Low complexity" evidence="2">
    <location>
        <begin position="187"/>
        <end position="214"/>
    </location>
</feature>
<evidence type="ECO:0000256" key="2">
    <source>
        <dbReference type="SAM" id="MobiDB-lite"/>
    </source>
</evidence>
<evidence type="ECO:0000256" key="1">
    <source>
        <dbReference type="SAM" id="Coils"/>
    </source>
</evidence>
<evidence type="ECO:0008006" key="5">
    <source>
        <dbReference type="Google" id="ProtNLM"/>
    </source>
</evidence>
<protein>
    <recommendedName>
        <fullName evidence="5">Heparin binding hemagglutinin HbhA</fullName>
    </recommendedName>
</protein>
<feature type="coiled-coil region" evidence="1">
    <location>
        <begin position="37"/>
        <end position="122"/>
    </location>
</feature>
<proteinExistence type="predicted"/>
<organism evidence="3 4">
    <name type="scientific">Actinokineospora guangxiensis</name>
    <dbReference type="NCBI Taxonomy" id="1490288"/>
    <lineage>
        <taxon>Bacteria</taxon>
        <taxon>Bacillati</taxon>
        <taxon>Actinomycetota</taxon>
        <taxon>Actinomycetes</taxon>
        <taxon>Pseudonocardiales</taxon>
        <taxon>Pseudonocardiaceae</taxon>
        <taxon>Actinokineospora</taxon>
    </lineage>
</organism>
<keyword evidence="4" id="KW-1185">Reference proteome</keyword>
<reference evidence="4" key="1">
    <citation type="journal article" date="2019" name="Int. J. Syst. Evol. Microbiol.">
        <title>The Global Catalogue of Microorganisms (GCM) 10K type strain sequencing project: providing services to taxonomists for standard genome sequencing and annotation.</title>
        <authorList>
            <consortium name="The Broad Institute Genomics Platform"/>
            <consortium name="The Broad Institute Genome Sequencing Center for Infectious Disease"/>
            <person name="Wu L."/>
            <person name="Ma J."/>
        </authorList>
    </citation>
    <scope>NUCLEOTIDE SEQUENCE [LARGE SCALE GENOMIC DNA]</scope>
    <source>
        <strain evidence="4">CCUG 59778</strain>
    </source>
</reference>
<comment type="caution">
    <text evidence="3">The sequence shown here is derived from an EMBL/GenBank/DDBJ whole genome shotgun (WGS) entry which is preliminary data.</text>
</comment>
<sequence length="222" mass="23636">MTKTDEVREQAIAAVNTAIEQIRTPLLAALGAGDLAAKAVADAVQRAKERAENTREAVNDLPNRVDPNELRKLVDEYTDAAVKLYQKLADQGEDTLDKLKAQPQVKKAIEQLEEAIATASERAGDVAGDARVLAEDVLTRVTRKTRSVGEKSAITAQRVAAEVAEAVEEAGDDLAHEVRSTSRRVANKTAPARKPATTRAAATGTGSTTNGTARKSTPKTDK</sequence>
<dbReference type="Proteomes" id="UP001596157">
    <property type="component" value="Unassembled WGS sequence"/>
</dbReference>
<dbReference type="EMBL" id="JBHSKF010000001">
    <property type="protein sequence ID" value="MFC5285889.1"/>
    <property type="molecule type" value="Genomic_DNA"/>
</dbReference>
<gene>
    <name evidence="3" type="ORF">ACFPM7_02405</name>
</gene>
<evidence type="ECO:0000313" key="4">
    <source>
        <dbReference type="Proteomes" id="UP001596157"/>
    </source>
</evidence>
<feature type="region of interest" description="Disordered" evidence="2">
    <location>
        <begin position="171"/>
        <end position="222"/>
    </location>
</feature>
<evidence type="ECO:0000313" key="3">
    <source>
        <dbReference type="EMBL" id="MFC5285889.1"/>
    </source>
</evidence>